<evidence type="ECO:0000256" key="1">
    <source>
        <dbReference type="ARBA" id="ARBA00022679"/>
    </source>
</evidence>
<dbReference type="SUPFAM" id="SSF53613">
    <property type="entry name" value="Ribokinase-like"/>
    <property type="match status" value="1"/>
</dbReference>
<evidence type="ECO:0000256" key="2">
    <source>
        <dbReference type="ARBA" id="ARBA00022777"/>
    </source>
</evidence>
<dbReference type="EMBL" id="JAQQWN010000007">
    <property type="protein sequence ID" value="KAK8075309.1"/>
    <property type="molecule type" value="Genomic_DNA"/>
</dbReference>
<dbReference type="GeneID" id="92047347"/>
<evidence type="ECO:0000313" key="4">
    <source>
        <dbReference type="EMBL" id="KAK8075309.1"/>
    </source>
</evidence>
<proteinExistence type="predicted"/>
<dbReference type="InterPro" id="IPR052562">
    <property type="entry name" value="Ketohexokinase-related"/>
</dbReference>
<dbReference type="PANTHER" id="PTHR42774:SF3">
    <property type="entry name" value="KETOHEXOKINASE"/>
    <property type="match status" value="1"/>
</dbReference>
<dbReference type="InterPro" id="IPR029056">
    <property type="entry name" value="Ribokinase-like"/>
</dbReference>
<dbReference type="InterPro" id="IPR011611">
    <property type="entry name" value="PfkB_dom"/>
</dbReference>
<reference evidence="4 5" key="1">
    <citation type="submission" date="2023-01" db="EMBL/GenBank/DDBJ databases">
        <title>Analysis of 21 Apiospora genomes using comparative genomics revels a genus with tremendous synthesis potential of carbohydrate active enzymes and secondary metabolites.</title>
        <authorList>
            <person name="Sorensen T."/>
        </authorList>
    </citation>
    <scope>NUCLEOTIDE SEQUENCE [LARGE SCALE GENOMIC DNA]</scope>
    <source>
        <strain evidence="4 5">CBS 114990</strain>
    </source>
</reference>
<sequence length="299" mass="32520">MKHFVGVGACYLDTILSIPHFVVEDEKLRASSIARRRGGNCPNTIEVLQQLIEQRAGAAELQANLVAVLPNRDAAAVNDIEASLGGQSVLRHCIYREDQVEPASSYIIRNTATSSRTIINYNALQEMTSAEFKDIADTLGNEAGRIPDVSLECMLYLRQQYPGVKISVELENPAREGLQELALHADVVFFSKSWALVSAESDYSAAASLLCCTWGEDGAWAYEPVSGMTHHAAAHHFGDDAVVDTIGAGDTFIAGILYGMLFHSQDWRCAERLRFANEIAGQKVLQEGFAGLGALMAEV</sequence>
<feature type="domain" description="Carbohydrate kinase PfkB" evidence="3">
    <location>
        <begin position="7"/>
        <end position="288"/>
    </location>
</feature>
<dbReference type="Proteomes" id="UP001433268">
    <property type="component" value="Unassembled WGS sequence"/>
</dbReference>
<gene>
    <name evidence="4" type="ORF">PG997_009972</name>
</gene>
<dbReference type="PROSITE" id="PS00584">
    <property type="entry name" value="PFKB_KINASES_2"/>
    <property type="match status" value="1"/>
</dbReference>
<dbReference type="Pfam" id="PF00294">
    <property type="entry name" value="PfkB"/>
    <property type="match status" value="1"/>
</dbReference>
<evidence type="ECO:0000259" key="3">
    <source>
        <dbReference type="Pfam" id="PF00294"/>
    </source>
</evidence>
<keyword evidence="2 4" id="KW-0418">Kinase</keyword>
<evidence type="ECO:0000313" key="5">
    <source>
        <dbReference type="Proteomes" id="UP001433268"/>
    </source>
</evidence>
<name>A0ABR1VVN6_9PEZI</name>
<organism evidence="4 5">
    <name type="scientific">Apiospora hydei</name>
    <dbReference type="NCBI Taxonomy" id="1337664"/>
    <lineage>
        <taxon>Eukaryota</taxon>
        <taxon>Fungi</taxon>
        <taxon>Dikarya</taxon>
        <taxon>Ascomycota</taxon>
        <taxon>Pezizomycotina</taxon>
        <taxon>Sordariomycetes</taxon>
        <taxon>Xylariomycetidae</taxon>
        <taxon>Amphisphaeriales</taxon>
        <taxon>Apiosporaceae</taxon>
        <taxon>Apiospora</taxon>
    </lineage>
</organism>
<dbReference type="GO" id="GO:0016301">
    <property type="term" value="F:kinase activity"/>
    <property type="evidence" value="ECO:0007669"/>
    <property type="project" value="UniProtKB-KW"/>
</dbReference>
<keyword evidence="5" id="KW-1185">Reference proteome</keyword>
<dbReference type="PANTHER" id="PTHR42774">
    <property type="entry name" value="PHOSPHOTRANSFERASE SYSTEM TRANSPORT PROTEIN"/>
    <property type="match status" value="1"/>
</dbReference>
<dbReference type="Gene3D" id="3.40.1190.20">
    <property type="match status" value="1"/>
</dbReference>
<dbReference type="InterPro" id="IPR002173">
    <property type="entry name" value="Carboh/pur_kinase_PfkB_CS"/>
</dbReference>
<protein>
    <submittedName>
        <fullName evidence="4">PfkB family kinase</fullName>
    </submittedName>
</protein>
<dbReference type="RefSeq" id="XP_066666249.1">
    <property type="nucleotide sequence ID" value="XM_066814287.1"/>
</dbReference>
<keyword evidence="1" id="KW-0808">Transferase</keyword>
<comment type="caution">
    <text evidence="4">The sequence shown here is derived from an EMBL/GenBank/DDBJ whole genome shotgun (WGS) entry which is preliminary data.</text>
</comment>
<accession>A0ABR1VVN6</accession>